<dbReference type="InterPro" id="IPR012677">
    <property type="entry name" value="Nucleotide-bd_a/b_plait_sf"/>
</dbReference>
<dbReference type="Proteomes" id="UP000054350">
    <property type="component" value="Unassembled WGS sequence"/>
</dbReference>
<dbReference type="Gene3D" id="3.30.70.330">
    <property type="match status" value="3"/>
</dbReference>
<dbReference type="SMART" id="SM00360">
    <property type="entry name" value="RRM"/>
    <property type="match status" value="3"/>
</dbReference>
<dbReference type="SMART" id="SM00361">
    <property type="entry name" value="RRM_1"/>
    <property type="match status" value="2"/>
</dbReference>
<dbReference type="InterPro" id="IPR003954">
    <property type="entry name" value="RRM_euk-type"/>
</dbReference>
<feature type="region of interest" description="Disordered" evidence="3">
    <location>
        <begin position="188"/>
        <end position="220"/>
    </location>
</feature>
<keyword evidence="6" id="KW-1185">Reference proteome</keyword>
<dbReference type="AlphaFoldDB" id="A0A0L0TC53"/>
<evidence type="ECO:0000313" key="6">
    <source>
        <dbReference type="Proteomes" id="UP000054350"/>
    </source>
</evidence>
<dbReference type="EMBL" id="GG745378">
    <property type="protein sequence ID" value="KNE72285.1"/>
    <property type="molecule type" value="Genomic_DNA"/>
</dbReference>
<dbReference type="CDD" id="cd12619">
    <property type="entry name" value="RRM2_PUB1"/>
    <property type="match status" value="1"/>
</dbReference>
<reference evidence="5 6" key="1">
    <citation type="submission" date="2009-11" db="EMBL/GenBank/DDBJ databases">
        <title>Annotation of Allomyces macrogynus ATCC 38327.</title>
        <authorList>
            <consortium name="The Broad Institute Genome Sequencing Platform"/>
            <person name="Russ C."/>
            <person name="Cuomo C."/>
            <person name="Burger G."/>
            <person name="Gray M.W."/>
            <person name="Holland P.W.H."/>
            <person name="King N."/>
            <person name="Lang F.B.F."/>
            <person name="Roger A.J."/>
            <person name="Ruiz-Trillo I."/>
            <person name="Young S.K."/>
            <person name="Zeng Q."/>
            <person name="Gargeya S."/>
            <person name="Fitzgerald M."/>
            <person name="Haas B."/>
            <person name="Abouelleil A."/>
            <person name="Alvarado L."/>
            <person name="Arachchi H.M."/>
            <person name="Berlin A."/>
            <person name="Chapman S.B."/>
            <person name="Gearin G."/>
            <person name="Goldberg J."/>
            <person name="Griggs A."/>
            <person name="Gujja S."/>
            <person name="Hansen M."/>
            <person name="Heiman D."/>
            <person name="Howarth C."/>
            <person name="Larimer J."/>
            <person name="Lui A."/>
            <person name="MacDonald P.J.P."/>
            <person name="McCowen C."/>
            <person name="Montmayeur A."/>
            <person name="Murphy C."/>
            <person name="Neiman D."/>
            <person name="Pearson M."/>
            <person name="Priest M."/>
            <person name="Roberts A."/>
            <person name="Saif S."/>
            <person name="Shea T."/>
            <person name="Sisk P."/>
            <person name="Stolte C."/>
            <person name="Sykes S."/>
            <person name="Wortman J."/>
            <person name="Nusbaum C."/>
            <person name="Birren B."/>
        </authorList>
    </citation>
    <scope>NUCLEOTIDE SEQUENCE [LARGE SCALE GENOMIC DNA]</scope>
    <source>
        <strain evidence="5 6">ATCC 38327</strain>
    </source>
</reference>
<dbReference type="InterPro" id="IPR035979">
    <property type="entry name" value="RBD_domain_sf"/>
</dbReference>
<name>A0A0L0TC53_ALLM3</name>
<keyword evidence="1 2" id="KW-0694">RNA-binding</keyword>
<feature type="domain" description="RRM" evidence="4">
    <location>
        <begin position="237"/>
        <end position="309"/>
    </location>
</feature>
<dbReference type="STRING" id="578462.A0A0L0TC53"/>
<dbReference type="VEuPathDB" id="FungiDB:AMAG_16774"/>
<dbReference type="InterPro" id="IPR000504">
    <property type="entry name" value="RRM_dom"/>
</dbReference>
<organism evidence="5 6">
    <name type="scientific">Allomyces macrogynus (strain ATCC 38327)</name>
    <name type="common">Allomyces javanicus var. macrogynus</name>
    <dbReference type="NCBI Taxonomy" id="578462"/>
    <lineage>
        <taxon>Eukaryota</taxon>
        <taxon>Fungi</taxon>
        <taxon>Fungi incertae sedis</taxon>
        <taxon>Blastocladiomycota</taxon>
        <taxon>Blastocladiomycetes</taxon>
        <taxon>Blastocladiales</taxon>
        <taxon>Blastocladiaceae</taxon>
        <taxon>Allomyces</taxon>
    </lineage>
</organism>
<evidence type="ECO:0000256" key="2">
    <source>
        <dbReference type="PROSITE-ProRule" id="PRU00176"/>
    </source>
</evidence>
<evidence type="ECO:0000259" key="4">
    <source>
        <dbReference type="PROSITE" id="PS50102"/>
    </source>
</evidence>
<feature type="region of interest" description="Disordered" evidence="3">
    <location>
        <begin position="414"/>
        <end position="435"/>
    </location>
</feature>
<dbReference type="PANTHER" id="PTHR47640">
    <property type="entry name" value="TRNA SELENOCYSTEINE 1-ASSOCIATED PROTEIN 1-RELATED-RELATED"/>
    <property type="match status" value="1"/>
</dbReference>
<accession>A0A0L0TC53</accession>
<dbReference type="Pfam" id="PF00076">
    <property type="entry name" value="RRM_1"/>
    <property type="match status" value="3"/>
</dbReference>
<dbReference type="SUPFAM" id="SSF54928">
    <property type="entry name" value="RNA-binding domain, RBD"/>
    <property type="match status" value="3"/>
</dbReference>
<dbReference type="GO" id="GO:0000184">
    <property type="term" value="P:nuclear-transcribed mRNA catabolic process, nonsense-mediated decay"/>
    <property type="evidence" value="ECO:0007669"/>
    <property type="project" value="TreeGrafter"/>
</dbReference>
<dbReference type="GO" id="GO:0010494">
    <property type="term" value="C:cytoplasmic stress granule"/>
    <property type="evidence" value="ECO:0007669"/>
    <property type="project" value="TreeGrafter"/>
</dbReference>
<gene>
    <name evidence="5" type="ORF">AMAG_16774</name>
</gene>
<reference evidence="6" key="2">
    <citation type="submission" date="2009-11" db="EMBL/GenBank/DDBJ databases">
        <title>The Genome Sequence of Allomyces macrogynus strain ATCC 38327.</title>
        <authorList>
            <consortium name="The Broad Institute Genome Sequencing Platform"/>
            <person name="Russ C."/>
            <person name="Cuomo C."/>
            <person name="Shea T."/>
            <person name="Young S.K."/>
            <person name="Zeng Q."/>
            <person name="Koehrsen M."/>
            <person name="Haas B."/>
            <person name="Borodovsky M."/>
            <person name="Guigo R."/>
            <person name="Alvarado L."/>
            <person name="Berlin A."/>
            <person name="Borenstein D."/>
            <person name="Chen Z."/>
            <person name="Engels R."/>
            <person name="Freedman E."/>
            <person name="Gellesch M."/>
            <person name="Goldberg J."/>
            <person name="Griggs A."/>
            <person name="Gujja S."/>
            <person name="Heiman D."/>
            <person name="Hepburn T."/>
            <person name="Howarth C."/>
            <person name="Jen D."/>
            <person name="Larson L."/>
            <person name="Lewis B."/>
            <person name="Mehta T."/>
            <person name="Park D."/>
            <person name="Pearson M."/>
            <person name="Roberts A."/>
            <person name="Saif S."/>
            <person name="Shenoy N."/>
            <person name="Sisk P."/>
            <person name="Stolte C."/>
            <person name="Sykes S."/>
            <person name="Walk T."/>
            <person name="White J."/>
            <person name="Yandava C."/>
            <person name="Burger G."/>
            <person name="Gray M.W."/>
            <person name="Holland P.W.H."/>
            <person name="King N."/>
            <person name="Lang F.B.F."/>
            <person name="Roger A.J."/>
            <person name="Ruiz-Trillo I."/>
            <person name="Lander E."/>
            <person name="Nusbaum C."/>
        </authorList>
    </citation>
    <scope>NUCLEOTIDE SEQUENCE [LARGE SCALE GENOMIC DNA]</scope>
    <source>
        <strain evidence="6">ATCC 38327</strain>
    </source>
</reference>
<feature type="domain" description="RRM" evidence="4">
    <location>
        <begin position="112"/>
        <end position="190"/>
    </location>
</feature>
<dbReference type="GO" id="GO:0034063">
    <property type="term" value="P:stress granule assembly"/>
    <property type="evidence" value="ECO:0007669"/>
    <property type="project" value="TreeGrafter"/>
</dbReference>
<dbReference type="OMA" id="FDSSACH"/>
<proteinExistence type="predicted"/>
<feature type="compositionally biased region" description="Basic and acidic residues" evidence="3">
    <location>
        <begin position="199"/>
        <end position="210"/>
    </location>
</feature>
<sequence length="503" mass="53489">MSRGPMGVPGMMPPPNEDHKSLYVGNLDPRVTEMMLADIFRTMGEVVHVKIIPDKNFQHNGFNFGFVDFADHRSALAAVETLNGRSVMGAELKVNWAHQGTQGPREDTTNHFHVFVGDLSSDVTDQVLNKAFSAFGSLSDARVMWDNNTGKSRGYGFLSFREKHDAERAIASMNGEWLGTRAIRVNWANQKSQNQAPMPDDRDRDRDRRGGSLPPLTPAQPSLHFETVLHQAPATNVTVYVGNLAHALREADLYPYFQQYGFVHEIRLQSERGFAFVVMDTHEHAAMAICYLNGANIMGRSVKCSWGKEKFADARPPPPPMHGGAPDPYAQMPPMQDPAAAAAAAYAQQYAAYYAAAGYPAATAAPMAVPDPSTLPPLSDPIAAAAAAAAQAAVAYQIQLMQQQQAAAAAAAAADPQQQQQQPAGDGAATSSDAAAAAANPEATAEAYYQYYYAYYLSQQNQADPAAAAATAAAQAAAAVAAVTSGAMPATAGPTDGEAQAAS</sequence>
<feature type="region of interest" description="Disordered" evidence="3">
    <location>
        <begin position="1"/>
        <end position="20"/>
    </location>
</feature>
<protein>
    <recommendedName>
        <fullName evidence="4">RRM domain-containing protein</fullName>
    </recommendedName>
</protein>
<feature type="compositionally biased region" description="Low complexity" evidence="3">
    <location>
        <begin position="1"/>
        <end position="10"/>
    </location>
</feature>
<evidence type="ECO:0000256" key="3">
    <source>
        <dbReference type="SAM" id="MobiDB-lite"/>
    </source>
</evidence>
<dbReference type="OrthoDB" id="8093034at2759"/>
<dbReference type="InterPro" id="IPR050825">
    <property type="entry name" value="RBM42_RBP45_47-like"/>
</dbReference>
<dbReference type="GO" id="GO:0043488">
    <property type="term" value="P:regulation of mRNA stability"/>
    <property type="evidence" value="ECO:0007669"/>
    <property type="project" value="TreeGrafter"/>
</dbReference>
<dbReference type="eggNOG" id="KOG0118">
    <property type="taxonomic scope" value="Eukaryota"/>
</dbReference>
<dbReference type="GO" id="GO:0003729">
    <property type="term" value="F:mRNA binding"/>
    <property type="evidence" value="ECO:0007669"/>
    <property type="project" value="InterPro"/>
</dbReference>
<dbReference type="PROSITE" id="PS50102">
    <property type="entry name" value="RRM"/>
    <property type="match status" value="3"/>
</dbReference>
<evidence type="ECO:0000256" key="1">
    <source>
        <dbReference type="ARBA" id="ARBA00022884"/>
    </source>
</evidence>
<evidence type="ECO:0000313" key="5">
    <source>
        <dbReference type="EMBL" id="KNE72285.1"/>
    </source>
</evidence>
<feature type="domain" description="RRM" evidence="4">
    <location>
        <begin position="20"/>
        <end position="99"/>
    </location>
</feature>
<dbReference type="PANTHER" id="PTHR47640:SF5">
    <property type="entry name" value="RRM DOMAIN-CONTAINING PROTEIN"/>
    <property type="match status" value="1"/>
</dbReference>